<dbReference type="EMBL" id="CADEPI010000074">
    <property type="protein sequence ID" value="CAB3372598.1"/>
    <property type="molecule type" value="Genomic_DNA"/>
</dbReference>
<keyword evidence="3" id="KW-0963">Cytoplasm</keyword>
<dbReference type="Proteomes" id="UP000494165">
    <property type="component" value="Unassembled WGS sequence"/>
</dbReference>
<keyword evidence="5" id="KW-0648">Protein biosynthesis</keyword>
<evidence type="ECO:0000313" key="10">
    <source>
        <dbReference type="EMBL" id="CAB3372598.1"/>
    </source>
</evidence>
<gene>
    <name evidence="10" type="ORF">CLODIP_2_CD09516</name>
</gene>
<dbReference type="InterPro" id="IPR000649">
    <property type="entry name" value="IF-2B-related"/>
</dbReference>
<dbReference type="GO" id="GO:0005829">
    <property type="term" value="C:cytosol"/>
    <property type="evidence" value="ECO:0007669"/>
    <property type="project" value="UniProtKB-SubCell"/>
</dbReference>
<evidence type="ECO:0000256" key="5">
    <source>
        <dbReference type="ARBA" id="ARBA00022917"/>
    </source>
</evidence>
<comment type="subcellular location">
    <subcellularLocation>
        <location evidence="1">Cytoplasm</location>
        <location evidence="1">Cytosol</location>
    </subcellularLocation>
</comment>
<name>A0A8S1CX26_9INSE</name>
<dbReference type="GO" id="GO:0005851">
    <property type="term" value="C:eukaryotic translation initiation factor 2B complex"/>
    <property type="evidence" value="ECO:0007669"/>
    <property type="project" value="TreeGrafter"/>
</dbReference>
<evidence type="ECO:0000256" key="8">
    <source>
        <dbReference type="ARBA" id="ARBA00046432"/>
    </source>
</evidence>
<dbReference type="SUPFAM" id="SSF100950">
    <property type="entry name" value="NagB/RpiA/CoA transferase-like"/>
    <property type="match status" value="1"/>
</dbReference>
<evidence type="ECO:0000313" key="11">
    <source>
        <dbReference type="Proteomes" id="UP000494165"/>
    </source>
</evidence>
<keyword evidence="11" id="KW-1185">Reference proteome</keyword>
<comment type="similarity">
    <text evidence="2 9">Belongs to the eIF-2B alpha/beta/delta subunits family.</text>
</comment>
<reference evidence="10 11" key="1">
    <citation type="submission" date="2020-04" db="EMBL/GenBank/DDBJ databases">
        <authorList>
            <person name="Alioto T."/>
            <person name="Alioto T."/>
            <person name="Gomez Garrido J."/>
        </authorList>
    </citation>
    <scope>NUCLEOTIDE SEQUENCE [LARGE SCALE GENOMIC DNA]</scope>
</reference>
<dbReference type="InterPro" id="IPR042529">
    <property type="entry name" value="IF_2B-like_C"/>
</dbReference>
<dbReference type="Pfam" id="PF01008">
    <property type="entry name" value="IF-2B"/>
    <property type="match status" value="1"/>
</dbReference>
<evidence type="ECO:0000256" key="7">
    <source>
        <dbReference type="ARBA" id="ARBA00044228"/>
    </source>
</evidence>
<dbReference type="AlphaFoldDB" id="A0A8S1CX26"/>
<organism evidence="10 11">
    <name type="scientific">Cloeon dipterum</name>
    <dbReference type="NCBI Taxonomy" id="197152"/>
    <lineage>
        <taxon>Eukaryota</taxon>
        <taxon>Metazoa</taxon>
        <taxon>Ecdysozoa</taxon>
        <taxon>Arthropoda</taxon>
        <taxon>Hexapoda</taxon>
        <taxon>Insecta</taxon>
        <taxon>Pterygota</taxon>
        <taxon>Palaeoptera</taxon>
        <taxon>Ephemeroptera</taxon>
        <taxon>Pisciforma</taxon>
        <taxon>Baetidae</taxon>
        <taxon>Cloeon</taxon>
    </lineage>
</organism>
<dbReference type="InterPro" id="IPR037171">
    <property type="entry name" value="NagB/RpiA_transferase-like"/>
</dbReference>
<sequence length="358" mass="39076">MSQFTEIRNKLAFNIKHGNIQGSLEVAKATANFVDLIASSDGWTVASDLLKIVNDEGKKLTTALPLHATVANVLLQLMHIIRAEYYYAVNQSTQAVQRFVESCMNCEEIQEKKFSAQCPGLKDAILDHIAEYRTELDLSVDNITEQAAEQIQPGEVIMTIGRSSIVAAFLQAKKAAEHLSDFQVIVAEGAPQCEGVKMAELLAKSKIQTTLISDTNIYSFMSRVTKVILGTNLVLRSGGLRALPGAHMVGLVAHEHKVPVIVVAPTYKFSSMLSESHQSDNETFNLLANPKGVAKFKDGIIASNVKVLNPMYDFVPPDYVSQVVSNIGTYGVSHMFTAINELYGAVEESAKDLKMAVV</sequence>
<dbReference type="InterPro" id="IPR051855">
    <property type="entry name" value="eIF2B_beta_subunit"/>
</dbReference>
<evidence type="ECO:0000256" key="4">
    <source>
        <dbReference type="ARBA" id="ARBA00022540"/>
    </source>
</evidence>
<accession>A0A8S1CX26</accession>
<proteinExistence type="inferred from homology"/>
<evidence type="ECO:0000256" key="3">
    <source>
        <dbReference type="ARBA" id="ARBA00022490"/>
    </source>
</evidence>
<keyword evidence="4" id="KW-0396">Initiation factor</keyword>
<comment type="subunit">
    <text evidence="8">Component of the translation initiation factor 2B (eIF2B) complex which is a heterodecamer of two sets of five different subunits: alpha, beta, gamma, delta and epsilon. Subunits alpha, beta and delta comprise a regulatory subcomplex and subunits epsilon and gamma comprise a catalytic subcomplex. Within the complex, the hexameric regulatory complex resides at the center, with the two heterodimeric catalytic subcomplexes bound on opposite sides.</text>
</comment>
<evidence type="ECO:0000256" key="9">
    <source>
        <dbReference type="RuleBase" id="RU003814"/>
    </source>
</evidence>
<evidence type="ECO:0000256" key="2">
    <source>
        <dbReference type="ARBA" id="ARBA00007251"/>
    </source>
</evidence>
<evidence type="ECO:0000256" key="6">
    <source>
        <dbReference type="ARBA" id="ARBA00044122"/>
    </source>
</evidence>
<comment type="caution">
    <text evidence="10">The sequence shown here is derived from an EMBL/GenBank/DDBJ whole genome shotgun (WGS) entry which is preliminary data.</text>
</comment>
<dbReference type="OrthoDB" id="269919at2759"/>
<dbReference type="PANTHER" id="PTHR45859">
    <property type="entry name" value="TRANSLATION INITIATION FACTOR EIF-2B SUBUNIT BETA"/>
    <property type="match status" value="1"/>
</dbReference>
<dbReference type="GO" id="GO:0005085">
    <property type="term" value="F:guanyl-nucleotide exchange factor activity"/>
    <property type="evidence" value="ECO:0007669"/>
    <property type="project" value="TreeGrafter"/>
</dbReference>
<dbReference type="PANTHER" id="PTHR45859:SF1">
    <property type="entry name" value="TRANSLATION INITIATION FACTOR EIF-2B SUBUNIT BETA"/>
    <property type="match status" value="1"/>
</dbReference>
<dbReference type="GO" id="GO:0003743">
    <property type="term" value="F:translation initiation factor activity"/>
    <property type="evidence" value="ECO:0007669"/>
    <property type="project" value="UniProtKB-KW"/>
</dbReference>
<dbReference type="Gene3D" id="3.40.50.10470">
    <property type="entry name" value="Translation initiation factor eif-2b, domain 2"/>
    <property type="match status" value="1"/>
</dbReference>
<protein>
    <recommendedName>
        <fullName evidence="6">Translation initiation factor eIF2B subunit beta</fullName>
    </recommendedName>
    <alternativeName>
        <fullName evidence="7">eIF2B GDP-GTP exchange factor subunit beta</fullName>
    </alternativeName>
</protein>
<evidence type="ECO:0000256" key="1">
    <source>
        <dbReference type="ARBA" id="ARBA00004514"/>
    </source>
</evidence>